<feature type="region of interest" description="Disordered" evidence="1">
    <location>
        <begin position="285"/>
        <end position="327"/>
    </location>
</feature>
<dbReference type="InterPro" id="IPR001005">
    <property type="entry name" value="SANT/Myb"/>
</dbReference>
<dbReference type="OrthoDB" id="3153477at2759"/>
<evidence type="ECO:0000259" key="2">
    <source>
        <dbReference type="PROSITE" id="PS50090"/>
    </source>
</evidence>
<evidence type="ECO:0000313" key="4">
    <source>
        <dbReference type="Proteomes" id="UP000759537"/>
    </source>
</evidence>
<feature type="compositionally biased region" description="Pro residues" evidence="1">
    <location>
        <begin position="310"/>
        <end position="320"/>
    </location>
</feature>
<evidence type="ECO:0000313" key="3">
    <source>
        <dbReference type="EMBL" id="KAF8465791.1"/>
    </source>
</evidence>
<dbReference type="AlphaFoldDB" id="A0A9P5JVL3"/>
<organism evidence="3 4">
    <name type="scientific">Russula ochroleuca</name>
    <dbReference type="NCBI Taxonomy" id="152965"/>
    <lineage>
        <taxon>Eukaryota</taxon>
        <taxon>Fungi</taxon>
        <taxon>Dikarya</taxon>
        <taxon>Basidiomycota</taxon>
        <taxon>Agaricomycotina</taxon>
        <taxon>Agaricomycetes</taxon>
        <taxon>Russulales</taxon>
        <taxon>Russulaceae</taxon>
        <taxon>Russula</taxon>
    </lineage>
</organism>
<keyword evidence="4" id="KW-1185">Reference proteome</keyword>
<protein>
    <recommendedName>
        <fullName evidence="2">Myb-like domain-containing protein</fullName>
    </recommendedName>
</protein>
<reference evidence="3" key="1">
    <citation type="submission" date="2019-10" db="EMBL/GenBank/DDBJ databases">
        <authorList>
            <consortium name="DOE Joint Genome Institute"/>
            <person name="Kuo A."/>
            <person name="Miyauchi S."/>
            <person name="Kiss E."/>
            <person name="Drula E."/>
            <person name="Kohler A."/>
            <person name="Sanchez-Garcia M."/>
            <person name="Andreopoulos B."/>
            <person name="Barry K.W."/>
            <person name="Bonito G."/>
            <person name="Buee M."/>
            <person name="Carver A."/>
            <person name="Chen C."/>
            <person name="Cichocki N."/>
            <person name="Clum A."/>
            <person name="Culley D."/>
            <person name="Crous P.W."/>
            <person name="Fauchery L."/>
            <person name="Girlanda M."/>
            <person name="Hayes R."/>
            <person name="Keri Z."/>
            <person name="LaButti K."/>
            <person name="Lipzen A."/>
            <person name="Lombard V."/>
            <person name="Magnuson J."/>
            <person name="Maillard F."/>
            <person name="Morin E."/>
            <person name="Murat C."/>
            <person name="Nolan M."/>
            <person name="Ohm R."/>
            <person name="Pangilinan J."/>
            <person name="Pereira M."/>
            <person name="Perotto S."/>
            <person name="Peter M."/>
            <person name="Riley R."/>
            <person name="Sitrit Y."/>
            <person name="Stielow B."/>
            <person name="Szollosi G."/>
            <person name="Zifcakova L."/>
            <person name="Stursova M."/>
            <person name="Spatafora J.W."/>
            <person name="Tedersoo L."/>
            <person name="Vaario L.-M."/>
            <person name="Yamada A."/>
            <person name="Yan M."/>
            <person name="Wang P."/>
            <person name="Xu J."/>
            <person name="Bruns T."/>
            <person name="Baldrian P."/>
            <person name="Vilgalys R."/>
            <person name="Henrissat B."/>
            <person name="Grigoriev I.V."/>
            <person name="Hibbett D."/>
            <person name="Nagy L.G."/>
            <person name="Martin F.M."/>
        </authorList>
    </citation>
    <scope>NUCLEOTIDE SEQUENCE</scope>
    <source>
        <strain evidence="3">Prilba</strain>
    </source>
</reference>
<proteinExistence type="predicted"/>
<gene>
    <name evidence="3" type="ORF">DFH94DRAFT_782522</name>
</gene>
<dbReference type="PROSITE" id="PS50090">
    <property type="entry name" value="MYB_LIKE"/>
    <property type="match status" value="1"/>
</dbReference>
<feature type="domain" description="Myb-like" evidence="2">
    <location>
        <begin position="181"/>
        <end position="230"/>
    </location>
</feature>
<dbReference type="Proteomes" id="UP000759537">
    <property type="component" value="Unassembled WGS sequence"/>
</dbReference>
<comment type="caution">
    <text evidence="3">The sequence shown here is derived from an EMBL/GenBank/DDBJ whole genome shotgun (WGS) entry which is preliminary data.</text>
</comment>
<reference evidence="3" key="2">
    <citation type="journal article" date="2020" name="Nat. Commun.">
        <title>Large-scale genome sequencing of mycorrhizal fungi provides insights into the early evolution of symbiotic traits.</title>
        <authorList>
            <person name="Miyauchi S."/>
            <person name="Kiss E."/>
            <person name="Kuo A."/>
            <person name="Drula E."/>
            <person name="Kohler A."/>
            <person name="Sanchez-Garcia M."/>
            <person name="Morin E."/>
            <person name="Andreopoulos B."/>
            <person name="Barry K.W."/>
            <person name="Bonito G."/>
            <person name="Buee M."/>
            <person name="Carver A."/>
            <person name="Chen C."/>
            <person name="Cichocki N."/>
            <person name="Clum A."/>
            <person name="Culley D."/>
            <person name="Crous P.W."/>
            <person name="Fauchery L."/>
            <person name="Girlanda M."/>
            <person name="Hayes R.D."/>
            <person name="Keri Z."/>
            <person name="LaButti K."/>
            <person name="Lipzen A."/>
            <person name="Lombard V."/>
            <person name="Magnuson J."/>
            <person name="Maillard F."/>
            <person name="Murat C."/>
            <person name="Nolan M."/>
            <person name="Ohm R.A."/>
            <person name="Pangilinan J."/>
            <person name="Pereira M.F."/>
            <person name="Perotto S."/>
            <person name="Peter M."/>
            <person name="Pfister S."/>
            <person name="Riley R."/>
            <person name="Sitrit Y."/>
            <person name="Stielow J.B."/>
            <person name="Szollosi G."/>
            <person name="Zifcakova L."/>
            <person name="Stursova M."/>
            <person name="Spatafora J.W."/>
            <person name="Tedersoo L."/>
            <person name="Vaario L.M."/>
            <person name="Yamada A."/>
            <person name="Yan M."/>
            <person name="Wang P."/>
            <person name="Xu J."/>
            <person name="Bruns T."/>
            <person name="Baldrian P."/>
            <person name="Vilgalys R."/>
            <person name="Dunand C."/>
            <person name="Henrissat B."/>
            <person name="Grigoriev I.V."/>
            <person name="Hibbett D."/>
            <person name="Nagy L.G."/>
            <person name="Martin F.M."/>
        </authorList>
    </citation>
    <scope>NUCLEOTIDE SEQUENCE</scope>
    <source>
        <strain evidence="3">Prilba</strain>
    </source>
</reference>
<sequence length="380" mass="42295">MATADLERVEPQNLRRKSTAAIEWRTIPPTIKVRHKKRPPPITIHSKRSFEQLVWTPGPISNSTPATTATTASSATIFTPLTSSAPTGSPFREFLKSAAAGQEPRTIYYAIPGFQQSPDEPDDIKVPDWPLPFNKLVPQVGKTTLEVVTELEYASVETDDSEHCEVPSPPLSPTVYLTLHPWTLPEYLLLLSIKPHRSKDDNISWEELASKLNAHTRHPPRSAWDCWHRWVVPWCRSQLPSKSRRNTYPHAPGVQHEYKFADLEGLIELWASVSGGMEISSGVASPHAFPAPKTTAVQPRRAGGRAHHPAYPPQSAPPNVPTRTLGDPCERGLAPWFTMSAVNTPVLQRVLESQSERTENWLPLHLRGRMAPPPPSLLMG</sequence>
<name>A0A9P5JVL3_9AGAM</name>
<dbReference type="EMBL" id="WHVB01000045">
    <property type="protein sequence ID" value="KAF8465791.1"/>
    <property type="molecule type" value="Genomic_DNA"/>
</dbReference>
<evidence type="ECO:0000256" key="1">
    <source>
        <dbReference type="SAM" id="MobiDB-lite"/>
    </source>
</evidence>
<accession>A0A9P5JVL3</accession>